<dbReference type="InterPro" id="IPR029058">
    <property type="entry name" value="AB_hydrolase_fold"/>
</dbReference>
<dbReference type="Gene3D" id="3.40.50.1820">
    <property type="entry name" value="alpha/beta hydrolase"/>
    <property type="match status" value="1"/>
</dbReference>
<dbReference type="InterPro" id="IPR000033">
    <property type="entry name" value="LDLR_classB_rpt"/>
</dbReference>
<evidence type="ECO:0000313" key="5">
    <source>
        <dbReference type="EMBL" id="CDQ46290.1"/>
    </source>
</evidence>
<dbReference type="InterPro" id="IPR051344">
    <property type="entry name" value="Vgb"/>
</dbReference>
<accession>A0AAV2WPX3</accession>
<feature type="compositionally biased region" description="Polar residues" evidence="2">
    <location>
        <begin position="31"/>
        <end position="42"/>
    </location>
</feature>
<evidence type="ECO:0000256" key="3">
    <source>
        <dbReference type="SAM" id="SignalP"/>
    </source>
</evidence>
<reference evidence="5" key="2">
    <citation type="submission" date="2015-09" db="EMBL/GenBank/DDBJ databases">
        <title>Draft genome sequence of Mycobacterium neoaurum DSM 44074.</title>
        <authorList>
            <person name="Croce O."/>
            <person name="Robert C."/>
            <person name="Raoult D."/>
            <person name="Drancourt M."/>
        </authorList>
    </citation>
    <scope>NUCLEOTIDE SEQUENCE</scope>
    <source>
        <strain evidence="5">DSM 44074</strain>
    </source>
</reference>
<sequence length="2800" mass="287920">MGYSKYVGRIGALAVALGIGTAVAQPAWAETPSNDTETSSKPAENDAPAGGNLPTGPSSPSTDVHESDDVDGPSLSTDDDDTSELTDEDEEDDEWDEASLREEELAEPPMIPGDTEQPSLINTTQEPPNPSNPPEPPTELIEPAASSSTPDLTGSEQQVPTPDVAPTQGHFITEVDSDIEGVTLRSMADPSPLGFTTAAAPTVPSPAPLQQQPNNPLEIVIGTAGKLINIAAGAIGMLFSPIFNPNYNGPGGLALVFATLDMVRRELDRAFSNSSPTAVADLATTSELLPTTIAVLANDIDPNLGQGDILTVVGYTQAGNGTVALNSDGSFTYTPNAGFSGVDTFTYTISDDASPWHIHGLAGLFGRGGHASTAAVTITVGEASVNVAPVAGPDSATVTQGSGPTTINVLGNDNDADNDPLTITGVTQPDNGTVTFTTTGVSYTPDETFAGTDTFTYTVSDGTTTTIGTVTVTVTPVIVVNTPPTAVDDHVSTAEDTAVAIDVIANDSDPEGDSLHLTAISSAGHGIVVINGNTVTYTPSPDWNGTDTFTYTITDGEHEATATVSVVVTPVNESPVANDDSVTLPQGSGSTFINVLANDTDADNAPTPLQVTGVTQPANGTVVPSSTGLSYTPNTGFSGTDTFTYTITDGTSFDSATVTVTVTPVNQPPQLVIGDVEVDDDGVVTGLITVTDPDGPTLTVTPPVIDEGDVTVTNLGGGVFGFTFTPTQEAHETAWATIGDDAVSLTFTVSDGVAAAVSASVLAPITPAEPTTDPGGYEAIDLADLDSLTGITVTVGGQVYVIGKGALDFDDDGGSDYTGYILGTVDTADQTFTPVVLLRDSVQPFDIAVGPNGRIFVADVATGVTAYDPANGYLPTTVLAGPAVQVAFGNDKLYVTAFDFNPETATSSGRLYIFDSDLTQVGAPIALEDPSFGLAIGPTGYLYLTSLDFSANPTQPTDGKLTVLNGDGELVVRIATTGVAPYGVTVDGDGIAYVTDPLNSTIYAVDPFGRGIIGTVEAPAGSLALDIGPDGLLYVPSQISRSIVVLDPSDVITEPGGGQELNADIDVFAENIGTLAIGLALDGNGGLYVTDLGLRISEAGEQLPGNGAIIYLGPDGIPVGDPVSLNGNPWGVAVGNGGLLYVSDYASGTIWVIDAAAQSVDTFVSIPGQGATLATDDAGNVYVIGFEAPSEFEEFSTFTLHIFDAAGSETGTLPASGPAFAVTPDGKIYIPISDGSGSSIYTEIRVLNGDGTEAAPAISLGAFSPASMAFGADGTLYIAGFDAANTGGPSTQAELIVIDPRGTMTAPVSLGSVIPWSLVVDGDSAIYFSDSTTGTIYRVTLSGLPADTNSAPEVGDPAFDVTGIGALGSVRGHVNVEDPDGDPLSYTLTPGSADTAVGTVSVDVHGNWIFTPTAQARVDAASTEGEDNTTFSLTVSDGLETIVVPITVTIRPNVAAPVAQSPAYTINNVDKYTGVVTGVVHVIDLDDPVLLYTVTTNGNGAVTVQDDGSFTYTPNSKARQLASLTPGEDAATFTITATDGFHAPATITVEAAITPATDFALSALYGGEQESWGNQSVAVGTDGRIYFTTYLADDTVGEVVVLNADGTYATTVSIADVVGYPFASAYDVVVGDDGRVFVSSEVADTLEDLSAEAGRGVIVVIDPDNDYATSQFAELADPAGALAVDSTGRLYVANWNNDNITVLNVDGSVHRVIQSEPLFEGDDSGVAGLAISGSGLLYLTKPGLGAIKVVNQNGTTADVFEVGGAPWAIAVNAVGHLFVSDFGSSSVVELDQAGAVVRSIALAQDVQASDVTVAEDGTVYVPYLGSNGASIAIITAVSGLPDGGIQHGPEITGTPVMVSTSTLAVGNAVYQSTVSTGSGTGLVTTTLTLVRADGSSTSVQGTGETYGDITAGPNGVVYQTLTYTDPASGDRQSGVLVIASDGTGYFTGLRSGIPIGPVVSGDNATYQIIYRHDEQNSAYTTTVLAIVDGVVFDHEVSGIPGGPISGASNAVVAPDGTVYLTVTDIPSDSLDYSGATTSVVILSADGLTSHTTAGFAGGPVTIASDGTVYQSLGIAHLDSETGDTTFTAAVAVLEGTGLVARPETVTGIPIGGIVVRPDGSALLTVVILDDSEGSESGASSTLLVEVTENGLTALIEPVAGTPIALDGSWLPAVVDSDGVAYLTTSASNSESDSTTTTVTVLQRDGAIELWTMSGQPVGGVVPGSAGTVYQTTYDSTTDITRIAAITASGRDTHMLAGYPGNSDTVGKPSGPVVGPDGNAYLTVSSKNSATGGYSTTVAVVSSNGVASWSFNGLPSSSVVFDSNGVAHQATYEFDFARQIHVTTVFTVTPNGTSQVGEALLGHPNGSVVFGSDGAVYVSVSQQGGAGTTTVHALIAPASDQPLVQRNTTTSEPGRSPAFSLASNSTNPYIRVIDTAYLRPFITADPTGRFFYTSYIKSLRGLTNDVTPISESYAKQLADVMQQQYGSHGFASDSQGRLVYRNTYSQDVLVVFGPRSDNLAPVGAILVRAGTTETLPASEDGRFAASQRIGQQGWDAFVYRGATPVQETKPKSSTKSTQPTYSTTTEALAKRIKELYLTKNAGSDSIRVDRVSSSDGTNRLVVYITGIEFTIESIQNAWDVRVNGYKSSAVQKILQAYNEVPYRTPSETMLVGHSKGGMIAQLIAQDSRWREYFNVTAVVTFGSPRVTPLIHVSGLNYQSIHLESQWDVVSGGALDTWTLISLNTKTYSSAANNNCGINLGCYHSMETYIKIGQEFDKKYTYAELGYFQGTKIKSYPSHKYA</sequence>
<dbReference type="GO" id="GO:0016788">
    <property type="term" value="F:hydrolase activity, acting on ester bonds"/>
    <property type="evidence" value="ECO:0007669"/>
    <property type="project" value="InterPro"/>
</dbReference>
<protein>
    <submittedName>
        <fullName evidence="5">YVTN beta-propeller repeat-containing protein</fullName>
    </submittedName>
</protein>
<dbReference type="RefSeq" id="WP_030134716.1">
    <property type="nucleotide sequence ID" value="NZ_LK021340.1"/>
</dbReference>
<dbReference type="CDD" id="cd05819">
    <property type="entry name" value="NHL"/>
    <property type="match status" value="1"/>
</dbReference>
<dbReference type="PANTHER" id="PTHR40274">
    <property type="entry name" value="VIRGINIAMYCIN B LYASE"/>
    <property type="match status" value="1"/>
</dbReference>
<reference evidence="5" key="1">
    <citation type="submission" date="2014-05" db="EMBL/GenBank/DDBJ databases">
        <authorList>
            <person name="Urmite Genomes"/>
        </authorList>
    </citation>
    <scope>NUCLEOTIDE SEQUENCE</scope>
    <source>
        <strain evidence="5">DSM 44074</strain>
    </source>
</reference>
<feature type="region of interest" description="Disordered" evidence="2">
    <location>
        <begin position="25"/>
        <end position="168"/>
    </location>
</feature>
<feature type="compositionally biased region" description="Polar residues" evidence="2">
    <location>
        <begin position="145"/>
        <end position="160"/>
    </location>
</feature>
<feature type="compositionally biased region" description="Acidic residues" evidence="2">
    <location>
        <begin position="66"/>
        <end position="97"/>
    </location>
</feature>
<dbReference type="PANTHER" id="PTHR40274:SF4">
    <property type="entry name" value="BLL1406 PROTEIN"/>
    <property type="match status" value="1"/>
</dbReference>
<feature type="chain" id="PRO_5043696643" evidence="3">
    <location>
        <begin position="25"/>
        <end position="2800"/>
    </location>
</feature>
<dbReference type="SMART" id="SM00135">
    <property type="entry name" value="LY"/>
    <property type="match status" value="3"/>
</dbReference>
<evidence type="ECO:0000256" key="1">
    <source>
        <dbReference type="ARBA" id="ARBA00022737"/>
    </source>
</evidence>
<keyword evidence="3" id="KW-0732">Signal</keyword>
<dbReference type="SUPFAM" id="SSF82171">
    <property type="entry name" value="DPP6 N-terminal domain-like"/>
    <property type="match status" value="1"/>
</dbReference>
<dbReference type="SUPFAM" id="SSF101898">
    <property type="entry name" value="NHL repeat"/>
    <property type="match status" value="3"/>
</dbReference>
<dbReference type="Gene3D" id="2.130.10.10">
    <property type="entry name" value="YVTN repeat-like/Quinoprotein amine dehydrogenase"/>
    <property type="match status" value="3"/>
</dbReference>
<dbReference type="NCBIfam" id="NF012211">
    <property type="entry name" value="tand_rpt_95"/>
    <property type="match status" value="4"/>
</dbReference>
<feature type="compositionally biased region" description="Low complexity" evidence="2">
    <location>
        <begin position="196"/>
        <end position="211"/>
    </location>
</feature>
<dbReference type="InterPro" id="IPR012908">
    <property type="entry name" value="PGAP1-ab_dom-like"/>
</dbReference>
<dbReference type="InterPro" id="IPR011042">
    <property type="entry name" value="6-blade_b-propeller_TolB-like"/>
</dbReference>
<feature type="compositionally biased region" description="Pro residues" evidence="2">
    <location>
        <begin position="127"/>
        <end position="137"/>
    </location>
</feature>
<dbReference type="Proteomes" id="UP000028864">
    <property type="component" value="Unassembled WGS sequence"/>
</dbReference>
<feature type="domain" description="GPI inositol-deacylase PGAP1-like alpha/beta" evidence="4">
    <location>
        <begin position="2644"/>
        <end position="2712"/>
    </location>
</feature>
<proteinExistence type="predicted"/>
<organism evidence="5 6">
    <name type="scientific">Mycolicibacterium neoaurum</name>
    <name type="common">Mycobacterium neoaurum</name>
    <dbReference type="NCBI Taxonomy" id="1795"/>
    <lineage>
        <taxon>Bacteria</taxon>
        <taxon>Bacillati</taxon>
        <taxon>Actinomycetota</taxon>
        <taxon>Actinomycetes</taxon>
        <taxon>Mycobacteriales</taxon>
        <taxon>Mycobacteriaceae</taxon>
        <taxon>Mycolicibacterium</taxon>
    </lineage>
</organism>
<name>A0AAV2WPX3_MYCNE</name>
<dbReference type="Pfam" id="PF17963">
    <property type="entry name" value="Big_9"/>
    <property type="match status" value="6"/>
</dbReference>
<evidence type="ECO:0000259" key="4">
    <source>
        <dbReference type="Pfam" id="PF07819"/>
    </source>
</evidence>
<dbReference type="InterPro" id="IPR015943">
    <property type="entry name" value="WD40/YVTN_repeat-like_dom_sf"/>
</dbReference>
<dbReference type="Pfam" id="PF07819">
    <property type="entry name" value="PGAP1"/>
    <property type="match status" value="1"/>
</dbReference>
<dbReference type="Gene3D" id="2.60.40.2810">
    <property type="match status" value="3"/>
</dbReference>
<keyword evidence="1" id="KW-0677">Repeat</keyword>
<feature type="signal peptide" evidence="3">
    <location>
        <begin position="1"/>
        <end position="24"/>
    </location>
</feature>
<dbReference type="Gene3D" id="2.60.40.3440">
    <property type="match status" value="1"/>
</dbReference>
<dbReference type="EMBL" id="LK021340">
    <property type="protein sequence ID" value="CDQ46290.1"/>
    <property type="molecule type" value="Genomic_DNA"/>
</dbReference>
<dbReference type="SUPFAM" id="SSF53474">
    <property type="entry name" value="alpha/beta-Hydrolases"/>
    <property type="match status" value="1"/>
</dbReference>
<dbReference type="InterPro" id="IPR010221">
    <property type="entry name" value="VCBS_dom"/>
</dbReference>
<gene>
    <name evidence="5" type="ORF">BN1047_04195</name>
</gene>
<dbReference type="Pfam" id="PF01436">
    <property type="entry name" value="NHL"/>
    <property type="match status" value="1"/>
</dbReference>
<feature type="region of interest" description="Disordered" evidence="2">
    <location>
        <begin position="185"/>
        <end position="211"/>
    </location>
</feature>
<evidence type="ECO:0000313" key="6">
    <source>
        <dbReference type="Proteomes" id="UP000028864"/>
    </source>
</evidence>
<dbReference type="InterPro" id="IPR001258">
    <property type="entry name" value="NHL_repeat"/>
</dbReference>
<dbReference type="NCBIfam" id="TIGR01965">
    <property type="entry name" value="VCBS_repeat"/>
    <property type="match status" value="2"/>
</dbReference>
<evidence type="ECO:0000256" key="2">
    <source>
        <dbReference type="SAM" id="MobiDB-lite"/>
    </source>
</evidence>
<dbReference type="Gene3D" id="2.120.10.30">
    <property type="entry name" value="TolB, C-terminal domain"/>
    <property type="match status" value="1"/>
</dbReference>